<feature type="region of interest" description="Disordered" evidence="1">
    <location>
        <begin position="114"/>
        <end position="136"/>
    </location>
</feature>
<keyword evidence="3" id="KW-1185">Reference proteome</keyword>
<organism evidence="2 3">
    <name type="scientific">Nonomuraea composti</name>
    <dbReference type="NCBI Taxonomy" id="2720023"/>
    <lineage>
        <taxon>Bacteria</taxon>
        <taxon>Bacillati</taxon>
        <taxon>Actinomycetota</taxon>
        <taxon>Actinomycetes</taxon>
        <taxon>Streptosporangiales</taxon>
        <taxon>Streptosporangiaceae</taxon>
        <taxon>Nonomuraea</taxon>
    </lineage>
</organism>
<name>A0ABX1B8G9_9ACTN</name>
<feature type="region of interest" description="Disordered" evidence="1">
    <location>
        <begin position="1"/>
        <end position="31"/>
    </location>
</feature>
<dbReference type="Proteomes" id="UP000696294">
    <property type="component" value="Unassembled WGS sequence"/>
</dbReference>
<feature type="compositionally biased region" description="Polar residues" evidence="1">
    <location>
        <begin position="12"/>
        <end position="23"/>
    </location>
</feature>
<sequence length="136" mass="14255">MTLIGSPGRALTRSTYGRTSVISGGSPEHVQAPGTVEYRRAGQCHDGPSGLPTLGIDLPADPDRVLAKVRQDAEAFVRSDQRRRGETSLSETEFGMRVQKVMGNVLLRAAQHPLTGAGSGCGRAAGSGSFPGPARR</sequence>
<comment type="caution">
    <text evidence="2">The sequence shown here is derived from an EMBL/GenBank/DDBJ whole genome shotgun (WGS) entry which is preliminary data.</text>
</comment>
<dbReference type="RefSeq" id="WP_168014686.1">
    <property type="nucleotide sequence ID" value="NZ_JAATEP010000026.1"/>
</dbReference>
<evidence type="ECO:0000256" key="1">
    <source>
        <dbReference type="SAM" id="MobiDB-lite"/>
    </source>
</evidence>
<dbReference type="EMBL" id="JAATEP010000026">
    <property type="protein sequence ID" value="NJP94090.1"/>
    <property type="molecule type" value="Genomic_DNA"/>
</dbReference>
<evidence type="ECO:0000313" key="2">
    <source>
        <dbReference type="EMBL" id="NJP94090.1"/>
    </source>
</evidence>
<proteinExistence type="predicted"/>
<protein>
    <submittedName>
        <fullName evidence="2">Uncharacterized protein</fullName>
    </submittedName>
</protein>
<gene>
    <name evidence="2" type="ORF">HCN51_32430</name>
</gene>
<evidence type="ECO:0000313" key="3">
    <source>
        <dbReference type="Proteomes" id="UP000696294"/>
    </source>
</evidence>
<accession>A0ABX1B8G9</accession>
<reference evidence="2 3" key="1">
    <citation type="submission" date="2020-03" db="EMBL/GenBank/DDBJ databases">
        <title>WGS of actinomycetes isolated from Thailand.</title>
        <authorList>
            <person name="Thawai C."/>
        </authorList>
    </citation>
    <scope>NUCLEOTIDE SEQUENCE [LARGE SCALE GENOMIC DNA]</scope>
    <source>
        <strain evidence="2 3">FMUSA5-5</strain>
    </source>
</reference>